<accession>K8VZH4</accession>
<proteinExistence type="predicted"/>
<comment type="caution">
    <text evidence="2">The sequence shown here is derived from an EMBL/GenBank/DDBJ whole genome shotgun (WGS) entry which is preliminary data.</text>
</comment>
<dbReference type="AlphaFoldDB" id="K8VZH4"/>
<name>K8VZH4_9GAMM</name>
<gene>
    <name evidence="2" type="ORF">OO7_15169</name>
</gene>
<dbReference type="RefSeq" id="WP_008916769.1">
    <property type="nucleotide sequence ID" value="NZ_CM001773.1"/>
</dbReference>
<protein>
    <recommendedName>
        <fullName evidence="4">Lipoprotein</fullName>
    </recommendedName>
</protein>
<dbReference type="EMBL" id="AKKN01000013">
    <property type="protein sequence ID" value="EKT53564.1"/>
    <property type="molecule type" value="Genomic_DNA"/>
</dbReference>
<evidence type="ECO:0000313" key="3">
    <source>
        <dbReference type="Proteomes" id="UP000010290"/>
    </source>
</evidence>
<sequence length="206" mass="22800">MKLKMLASVVIATALLAGCDNNQTASESNFKKSIQDYLDTMPAICINTGVFPAVLSPQMDTKRIEKLDALVDVGLLKRAKKEVVIKDIWGEEKPLEGIEFNLTSDGEKFFDDTTANFSGRGRFCTGKLTVTEVTNFSEPAERNGQKISIANFKQKIDDIAPWAQNEKVVVAFPQIKSIQENAAKTQQTPLVLTNDGWLHFGAFNQK</sequence>
<evidence type="ECO:0000313" key="2">
    <source>
        <dbReference type="EMBL" id="EKT53564.1"/>
    </source>
</evidence>
<evidence type="ECO:0000256" key="1">
    <source>
        <dbReference type="SAM" id="SignalP"/>
    </source>
</evidence>
<dbReference type="PATRIC" id="fig|1141660.3.peg.3029"/>
<organism evidence="2 3">
    <name type="scientific">Providencia sneebia DSM 19967</name>
    <dbReference type="NCBI Taxonomy" id="1141660"/>
    <lineage>
        <taxon>Bacteria</taxon>
        <taxon>Pseudomonadati</taxon>
        <taxon>Pseudomonadota</taxon>
        <taxon>Gammaproteobacteria</taxon>
        <taxon>Enterobacterales</taxon>
        <taxon>Morganellaceae</taxon>
        <taxon>Providencia</taxon>
    </lineage>
</organism>
<dbReference type="PROSITE" id="PS51257">
    <property type="entry name" value="PROKAR_LIPOPROTEIN"/>
    <property type="match status" value="1"/>
</dbReference>
<dbReference type="Proteomes" id="UP000010290">
    <property type="component" value="Chromosome"/>
</dbReference>
<dbReference type="OrthoDB" id="8637570at2"/>
<feature type="signal peptide" evidence="1">
    <location>
        <begin position="1"/>
        <end position="17"/>
    </location>
</feature>
<keyword evidence="1" id="KW-0732">Signal</keyword>
<reference evidence="2 3" key="1">
    <citation type="journal article" date="2012" name="BMC Genomics">
        <title>Comparative genomics of bacteria in the genus Providencia isolated from wild Drosophila melanogaster.</title>
        <authorList>
            <person name="Galac M.R."/>
            <person name="Lazzaro B.P."/>
        </authorList>
    </citation>
    <scope>NUCLEOTIDE SEQUENCE [LARGE SCALE GENOMIC DNA]</scope>
    <source>
        <strain evidence="2 3">DSM 19967</strain>
    </source>
</reference>
<keyword evidence="3" id="KW-1185">Reference proteome</keyword>
<feature type="chain" id="PRO_5003922937" description="Lipoprotein" evidence="1">
    <location>
        <begin position="18"/>
        <end position="206"/>
    </location>
</feature>
<dbReference type="HOGENOM" id="CLU_109264_1_0_6"/>
<evidence type="ECO:0008006" key="4">
    <source>
        <dbReference type="Google" id="ProtNLM"/>
    </source>
</evidence>